<keyword evidence="6 7" id="KW-0472">Membrane</keyword>
<organism evidence="10 11">
    <name type="scientific">Cellulomonas composti</name>
    <dbReference type="NCBI Taxonomy" id="266130"/>
    <lineage>
        <taxon>Bacteria</taxon>
        <taxon>Bacillati</taxon>
        <taxon>Actinomycetota</taxon>
        <taxon>Actinomycetes</taxon>
        <taxon>Micrococcales</taxon>
        <taxon>Cellulomonadaceae</taxon>
        <taxon>Cellulomonas</taxon>
    </lineage>
</organism>
<feature type="compositionally biased region" description="Low complexity" evidence="8">
    <location>
        <begin position="197"/>
        <end position="207"/>
    </location>
</feature>
<dbReference type="PANTHER" id="PTHR30353">
    <property type="entry name" value="INNER MEMBRANE PROTEIN DEDA-RELATED"/>
    <property type="match status" value="1"/>
</dbReference>
<comment type="caution">
    <text evidence="10">The sequence shown here is derived from an EMBL/GenBank/DDBJ whole genome shotgun (WGS) entry which is preliminary data.</text>
</comment>
<evidence type="ECO:0000256" key="6">
    <source>
        <dbReference type="ARBA" id="ARBA00023136"/>
    </source>
</evidence>
<dbReference type="PANTHER" id="PTHR30353:SF0">
    <property type="entry name" value="TRANSMEMBRANE PROTEIN"/>
    <property type="match status" value="1"/>
</dbReference>
<reference evidence="10 11" key="1">
    <citation type="submission" date="2019-07" db="EMBL/GenBank/DDBJ databases">
        <title>Whole genome shotgun sequence of Cellulomonas composti NBRC 100758.</title>
        <authorList>
            <person name="Hosoyama A."/>
            <person name="Uohara A."/>
            <person name="Ohji S."/>
            <person name="Ichikawa N."/>
        </authorList>
    </citation>
    <scope>NUCLEOTIDE SEQUENCE [LARGE SCALE GENOMIC DNA]</scope>
    <source>
        <strain evidence="10 11">NBRC 100758</strain>
    </source>
</reference>
<feature type="domain" description="VTT" evidence="9">
    <location>
        <begin position="31"/>
        <end position="155"/>
    </location>
</feature>
<comment type="subcellular location">
    <subcellularLocation>
        <location evidence="1 7">Cell membrane</location>
        <topology evidence="1 7">Multi-pass membrane protein</topology>
    </subcellularLocation>
</comment>
<evidence type="ECO:0000256" key="7">
    <source>
        <dbReference type="RuleBase" id="RU367016"/>
    </source>
</evidence>
<gene>
    <name evidence="10" type="ORF">CCO02nite_11290</name>
</gene>
<evidence type="ECO:0000256" key="2">
    <source>
        <dbReference type="ARBA" id="ARBA00010792"/>
    </source>
</evidence>
<feature type="transmembrane region" description="Helical" evidence="7">
    <location>
        <begin position="52"/>
        <end position="73"/>
    </location>
</feature>
<evidence type="ECO:0000256" key="3">
    <source>
        <dbReference type="ARBA" id="ARBA00022475"/>
    </source>
</evidence>
<dbReference type="Proteomes" id="UP000321720">
    <property type="component" value="Unassembled WGS sequence"/>
</dbReference>
<keyword evidence="3 7" id="KW-1003">Cell membrane</keyword>
<dbReference type="InterPro" id="IPR032818">
    <property type="entry name" value="DedA-like"/>
</dbReference>
<dbReference type="RefSeq" id="WP_146842169.1">
    <property type="nucleotide sequence ID" value="NZ_BJWG01000004.1"/>
</dbReference>
<sequence>MEHWALELASSPWIYVVMYLFATIDGFFPPIPSESVVIALAAVAVSTGEPNIWLLIPVAAAGAFTGDQIAYLIGSKVRVHELRIFRSPKGRQALDWAERALDRRGASFIIAARYIPIGRVAVNMTAGAVGFPHRRFTLIAAIAAVLWASYSSLIGIGTGAWLGDNTVLAIVVGIIGGIALGFVVDWVLRRWLDRTEPPAAGGPATTPEAREESASEPVVPEPGAAGR</sequence>
<evidence type="ECO:0000256" key="5">
    <source>
        <dbReference type="ARBA" id="ARBA00022989"/>
    </source>
</evidence>
<accession>A0A511J907</accession>
<dbReference type="InterPro" id="IPR032816">
    <property type="entry name" value="VTT_dom"/>
</dbReference>
<keyword evidence="11" id="KW-1185">Reference proteome</keyword>
<keyword evidence="4 7" id="KW-0812">Transmembrane</keyword>
<evidence type="ECO:0000313" key="11">
    <source>
        <dbReference type="Proteomes" id="UP000321720"/>
    </source>
</evidence>
<evidence type="ECO:0000313" key="10">
    <source>
        <dbReference type="EMBL" id="GEL94471.1"/>
    </source>
</evidence>
<feature type="region of interest" description="Disordered" evidence="8">
    <location>
        <begin position="195"/>
        <end position="227"/>
    </location>
</feature>
<evidence type="ECO:0000256" key="1">
    <source>
        <dbReference type="ARBA" id="ARBA00004651"/>
    </source>
</evidence>
<feature type="transmembrane region" description="Helical" evidence="7">
    <location>
        <begin position="12"/>
        <end position="32"/>
    </location>
</feature>
<feature type="transmembrane region" description="Helical" evidence="7">
    <location>
        <begin position="138"/>
        <end position="161"/>
    </location>
</feature>
<dbReference type="EMBL" id="BJWG01000004">
    <property type="protein sequence ID" value="GEL94471.1"/>
    <property type="molecule type" value="Genomic_DNA"/>
</dbReference>
<dbReference type="AlphaFoldDB" id="A0A511J907"/>
<dbReference type="OrthoDB" id="162303at2"/>
<keyword evidence="5 7" id="KW-1133">Transmembrane helix</keyword>
<dbReference type="Pfam" id="PF09335">
    <property type="entry name" value="VTT_dom"/>
    <property type="match status" value="1"/>
</dbReference>
<protein>
    <recommendedName>
        <fullName evidence="9">VTT domain-containing protein</fullName>
    </recommendedName>
</protein>
<evidence type="ECO:0000256" key="4">
    <source>
        <dbReference type="ARBA" id="ARBA00022692"/>
    </source>
</evidence>
<feature type="compositionally biased region" description="Low complexity" evidence="8">
    <location>
        <begin position="215"/>
        <end position="227"/>
    </location>
</feature>
<dbReference type="GO" id="GO:0005886">
    <property type="term" value="C:plasma membrane"/>
    <property type="evidence" value="ECO:0007669"/>
    <property type="project" value="UniProtKB-SubCell"/>
</dbReference>
<evidence type="ECO:0000259" key="9">
    <source>
        <dbReference type="Pfam" id="PF09335"/>
    </source>
</evidence>
<comment type="similarity">
    <text evidence="2 7">Belongs to the DedA family.</text>
</comment>
<name>A0A511J907_9CELL</name>
<evidence type="ECO:0000256" key="8">
    <source>
        <dbReference type="SAM" id="MobiDB-lite"/>
    </source>
</evidence>
<proteinExistence type="inferred from homology"/>
<feature type="transmembrane region" description="Helical" evidence="7">
    <location>
        <begin position="167"/>
        <end position="188"/>
    </location>
</feature>